<sequence length="379" mass="41855">MANKKFSPALTFFCCLLALIIGFIAAFALYTYLKRPAGGDVYVSGDLQIHFLELGNANTGDCVYIKAGETDILIDAGSRTNSVTTIDTYLQEQMKGDRTLEYVIATHAHQDHIACFAGDGSNDSLFSLYDCATIIDFPQTAATTSVYGRYITQRDSEVEAGATHYTALQCYNQTDGAQRVYELSDGITMEILYHDFYEEYPGDENNCSVCVMITQGDNHFLLTGDLEAEGEESLVKNNPDLPKVKLFKAGHHGSYTASSDVLLDKIQPEIVCVCCCAGNVEYLNEATSAEDLLHSFPAQEAIDRIAKWTEQVYVTTLGTIEFDEKEGKYVNTGFLSMNGNIVVTSNRQGVEVNCSNNNTLLKDTAWFIENRKMPSVWAS</sequence>
<dbReference type="AlphaFoldDB" id="A0A9D1V8J2"/>
<dbReference type="InterPro" id="IPR036866">
    <property type="entry name" value="RibonucZ/Hydroxyglut_hydro"/>
</dbReference>
<dbReference type="SUPFAM" id="SSF56281">
    <property type="entry name" value="Metallo-hydrolase/oxidoreductase"/>
    <property type="match status" value="1"/>
</dbReference>
<dbReference type="InterPro" id="IPR052159">
    <property type="entry name" value="Competence_DNA_uptake"/>
</dbReference>
<evidence type="ECO:0000313" key="3">
    <source>
        <dbReference type="Proteomes" id="UP000824204"/>
    </source>
</evidence>
<evidence type="ECO:0000313" key="2">
    <source>
        <dbReference type="EMBL" id="HIX08152.1"/>
    </source>
</evidence>
<reference evidence="2" key="1">
    <citation type="journal article" date="2021" name="PeerJ">
        <title>Extensive microbial diversity within the chicken gut microbiome revealed by metagenomics and culture.</title>
        <authorList>
            <person name="Gilroy R."/>
            <person name="Ravi A."/>
            <person name="Getino M."/>
            <person name="Pursley I."/>
            <person name="Horton D.L."/>
            <person name="Alikhan N.F."/>
            <person name="Baker D."/>
            <person name="Gharbi K."/>
            <person name="Hall N."/>
            <person name="Watson M."/>
            <person name="Adriaenssens E.M."/>
            <person name="Foster-Nyarko E."/>
            <person name="Jarju S."/>
            <person name="Secka A."/>
            <person name="Antonio M."/>
            <person name="Oren A."/>
            <person name="Chaudhuri R.R."/>
            <person name="La Ragione R."/>
            <person name="Hildebrand F."/>
            <person name="Pallen M.J."/>
        </authorList>
    </citation>
    <scope>NUCLEOTIDE SEQUENCE</scope>
    <source>
        <strain evidence="2">811</strain>
    </source>
</reference>
<name>A0A9D1V8J2_9FIRM</name>
<dbReference type="EMBL" id="DXFX01000084">
    <property type="protein sequence ID" value="HIX08152.1"/>
    <property type="molecule type" value="Genomic_DNA"/>
</dbReference>
<evidence type="ECO:0000259" key="1">
    <source>
        <dbReference type="SMART" id="SM00849"/>
    </source>
</evidence>
<dbReference type="InterPro" id="IPR035681">
    <property type="entry name" value="ComA-like_MBL"/>
</dbReference>
<dbReference type="PANTHER" id="PTHR30619:SF1">
    <property type="entry name" value="RECOMBINATION PROTEIN 2"/>
    <property type="match status" value="1"/>
</dbReference>
<dbReference type="CDD" id="cd07731">
    <property type="entry name" value="ComA-like_MBL-fold"/>
    <property type="match status" value="1"/>
</dbReference>
<feature type="domain" description="Metallo-beta-lactamase" evidence="1">
    <location>
        <begin position="59"/>
        <end position="278"/>
    </location>
</feature>
<organism evidence="2 3">
    <name type="scientific">Candidatus Borkfalkia faecipullorum</name>
    <dbReference type="NCBI Taxonomy" id="2838510"/>
    <lineage>
        <taxon>Bacteria</taxon>
        <taxon>Bacillati</taxon>
        <taxon>Bacillota</taxon>
        <taxon>Clostridia</taxon>
        <taxon>Christensenellales</taxon>
        <taxon>Christensenellaceae</taxon>
        <taxon>Candidatus Borkfalkia</taxon>
    </lineage>
</organism>
<dbReference type="SMART" id="SM00849">
    <property type="entry name" value="Lactamase_B"/>
    <property type="match status" value="1"/>
</dbReference>
<accession>A0A9D1V8J2</accession>
<dbReference type="Proteomes" id="UP000824204">
    <property type="component" value="Unassembled WGS sequence"/>
</dbReference>
<reference evidence="2" key="2">
    <citation type="submission" date="2021-04" db="EMBL/GenBank/DDBJ databases">
        <authorList>
            <person name="Gilroy R."/>
        </authorList>
    </citation>
    <scope>NUCLEOTIDE SEQUENCE</scope>
    <source>
        <strain evidence="2">811</strain>
    </source>
</reference>
<dbReference type="Gene3D" id="3.60.15.10">
    <property type="entry name" value="Ribonuclease Z/Hydroxyacylglutathione hydrolase-like"/>
    <property type="match status" value="1"/>
</dbReference>
<dbReference type="PANTHER" id="PTHR30619">
    <property type="entry name" value="DNA INTERNALIZATION/COMPETENCE PROTEIN COMEC/REC2"/>
    <property type="match status" value="1"/>
</dbReference>
<comment type="caution">
    <text evidence="2">The sequence shown here is derived from an EMBL/GenBank/DDBJ whole genome shotgun (WGS) entry which is preliminary data.</text>
</comment>
<gene>
    <name evidence="2" type="ORF">H9741_06765</name>
</gene>
<dbReference type="InterPro" id="IPR001279">
    <property type="entry name" value="Metallo-B-lactamas"/>
</dbReference>
<proteinExistence type="predicted"/>
<protein>
    <submittedName>
        <fullName evidence="2">MBL fold metallo-hydrolase</fullName>
    </submittedName>
</protein>
<dbReference type="Pfam" id="PF00753">
    <property type="entry name" value="Lactamase_B"/>
    <property type="match status" value="1"/>
</dbReference>